<dbReference type="InterPro" id="IPR004368">
    <property type="entry name" value="TIF_IF1"/>
</dbReference>
<evidence type="ECO:0000256" key="2">
    <source>
        <dbReference type="ARBA" id="ARBA00010939"/>
    </source>
</evidence>
<proteinExistence type="inferred from homology"/>
<dbReference type="Gene3D" id="2.40.50.140">
    <property type="entry name" value="Nucleic acid-binding proteins"/>
    <property type="match status" value="1"/>
</dbReference>
<keyword evidence="5 6" id="KW-0648">Protein biosynthesis</keyword>
<dbReference type="Pfam" id="PF01176">
    <property type="entry name" value="eIF-1a"/>
    <property type="match status" value="1"/>
</dbReference>
<evidence type="ECO:0000256" key="1">
    <source>
        <dbReference type="ARBA" id="ARBA00003935"/>
    </source>
</evidence>
<dbReference type="PANTHER" id="PTHR33370">
    <property type="entry name" value="TRANSLATION INITIATION FACTOR IF-1, CHLOROPLASTIC"/>
    <property type="match status" value="1"/>
</dbReference>
<sequence length="156" mass="18261">MKKKKKYNQKNPKKNRKEQQKPIFEGKIVEPMKDILFHVCLDDTNEIILGYLSGNMRRNRKRVMLGDKVLIEVLEDNYKKGRIISRLLPVPTSDSQTSMEQIKDDQQVKDPSELSKDTEITNIRSSNAPQSSDQEERRQEKRNTNDKNSTNRDLVD</sequence>
<dbReference type="SUPFAM" id="SSF50249">
    <property type="entry name" value="Nucleic acid-binding proteins"/>
    <property type="match status" value="1"/>
</dbReference>
<evidence type="ECO:0000259" key="8">
    <source>
        <dbReference type="PROSITE" id="PS50832"/>
    </source>
</evidence>
<dbReference type="InterPro" id="IPR006196">
    <property type="entry name" value="RNA-binding_domain_S1_IF1"/>
</dbReference>
<accession>A0AAU7AMY7</accession>
<protein>
    <submittedName>
        <fullName evidence="9">Translation initiation factor IF-1, chloroplastic</fullName>
    </submittedName>
</protein>
<feature type="compositionally biased region" description="Polar residues" evidence="7">
    <location>
        <begin position="120"/>
        <end position="132"/>
    </location>
</feature>
<keyword evidence="9" id="KW-0934">Plastid</keyword>
<keyword evidence="9" id="KW-0150">Chloroplast</keyword>
<dbReference type="PANTHER" id="PTHR33370:SF1">
    <property type="entry name" value="TRANSLATION INITIATION FACTOR IF-1, CHLOROPLASTIC"/>
    <property type="match status" value="1"/>
</dbReference>
<dbReference type="EMBL" id="PP790565">
    <property type="protein sequence ID" value="XAT84322.1"/>
    <property type="molecule type" value="Genomic_DNA"/>
</dbReference>
<dbReference type="PROSITE" id="PS50832">
    <property type="entry name" value="S1_IF1_TYPE"/>
    <property type="match status" value="1"/>
</dbReference>
<dbReference type="GO" id="GO:0005829">
    <property type="term" value="C:cytosol"/>
    <property type="evidence" value="ECO:0007669"/>
    <property type="project" value="TreeGrafter"/>
</dbReference>
<feature type="compositionally biased region" description="Basic and acidic residues" evidence="7">
    <location>
        <begin position="134"/>
        <end position="156"/>
    </location>
</feature>
<feature type="compositionally biased region" description="Basic and acidic residues" evidence="7">
    <location>
        <begin position="101"/>
        <end position="119"/>
    </location>
</feature>
<organism evidence="9">
    <name type="scientific">Juncus fauriei</name>
    <dbReference type="NCBI Taxonomy" id="2980169"/>
    <lineage>
        <taxon>Eukaryota</taxon>
        <taxon>Viridiplantae</taxon>
        <taxon>Streptophyta</taxon>
        <taxon>Embryophyta</taxon>
        <taxon>Tracheophyta</taxon>
        <taxon>Spermatophyta</taxon>
        <taxon>Magnoliopsida</taxon>
        <taxon>Liliopsida</taxon>
        <taxon>Poales</taxon>
        <taxon>Juncaceae</taxon>
        <taxon>Juncus</taxon>
    </lineage>
</organism>
<reference evidence="9" key="1">
    <citation type="submission" date="2024-05" db="EMBL/GenBank/DDBJ databases">
        <authorList>
            <person name="Lee J.-e."/>
            <person name="Kim S."/>
            <person name="Choi S.C."/>
        </authorList>
    </citation>
    <scope>NUCLEOTIDE SEQUENCE</scope>
</reference>
<comment type="similarity">
    <text evidence="2">Belongs to the IF-1 family.</text>
</comment>
<geneLocation type="chloroplast" evidence="9"/>
<dbReference type="GO" id="GO:0003743">
    <property type="term" value="F:translation initiation factor activity"/>
    <property type="evidence" value="ECO:0007669"/>
    <property type="project" value="UniProtKB-UniRule"/>
</dbReference>
<feature type="domain" description="S1-like" evidence="8">
    <location>
        <begin position="49"/>
        <end position="88"/>
    </location>
</feature>
<comment type="subunit">
    <text evidence="3">Component of the 30S ribosomal translation pre-initiation complex which assembles on the 30S ribosome in the order IF-2 and IF-3, IF-1 and N-formylmethionyl-tRNA(fMet); mRNA recruitment can occur at any time during PIC assembly.</text>
</comment>
<evidence type="ECO:0000313" key="9">
    <source>
        <dbReference type="EMBL" id="XAT84322.1"/>
    </source>
</evidence>
<gene>
    <name evidence="9" type="primary">infA</name>
</gene>
<evidence type="ECO:0000256" key="5">
    <source>
        <dbReference type="ARBA" id="ARBA00022917"/>
    </source>
</evidence>
<evidence type="ECO:0000256" key="3">
    <source>
        <dbReference type="ARBA" id="ARBA00011599"/>
    </source>
</evidence>
<feature type="compositionally biased region" description="Basic residues" evidence="7">
    <location>
        <begin position="1"/>
        <end position="16"/>
    </location>
</feature>
<keyword evidence="4 6" id="KW-0396">Initiation factor</keyword>
<dbReference type="GO" id="GO:0003723">
    <property type="term" value="F:RNA binding"/>
    <property type="evidence" value="ECO:0007669"/>
    <property type="project" value="InterPro"/>
</dbReference>
<dbReference type="GO" id="GO:0043022">
    <property type="term" value="F:ribosome binding"/>
    <property type="evidence" value="ECO:0007669"/>
    <property type="project" value="TreeGrafter"/>
</dbReference>
<evidence type="ECO:0000256" key="7">
    <source>
        <dbReference type="SAM" id="MobiDB-lite"/>
    </source>
</evidence>
<feature type="region of interest" description="Disordered" evidence="7">
    <location>
        <begin position="91"/>
        <end position="156"/>
    </location>
</feature>
<name>A0AAU7AMY7_9POAL</name>
<comment type="function">
    <text evidence="1">One of the essential components for the initiation of protein synthesis. Stabilizes the binding of IF-2 and IF-3 on the 30S subunit to which N-formylmethionyl-tRNA(fMet) subsequently binds. Helps modulate mRNA selection, yielding the 30S pre-initiation complex (PIC). Upon addition of the 50S ribosomal subunit IF-1, IF-2 and IF-3 are released leaving the mature 70S translation initiation complex.</text>
</comment>
<dbReference type="InterPro" id="IPR012340">
    <property type="entry name" value="NA-bd_OB-fold"/>
</dbReference>
<dbReference type="AlphaFoldDB" id="A0AAU7AMY7"/>
<evidence type="ECO:0000256" key="4">
    <source>
        <dbReference type="ARBA" id="ARBA00022540"/>
    </source>
</evidence>
<evidence type="ECO:0000256" key="6">
    <source>
        <dbReference type="PROSITE-ProRule" id="PRU00181"/>
    </source>
</evidence>
<feature type="region of interest" description="Disordered" evidence="7">
    <location>
        <begin position="1"/>
        <end position="24"/>
    </location>
</feature>